<dbReference type="Proteomes" id="UP000289738">
    <property type="component" value="Chromosome B09"/>
</dbReference>
<proteinExistence type="predicted"/>
<feature type="domain" description="RRM" evidence="2">
    <location>
        <begin position="163"/>
        <end position="240"/>
    </location>
</feature>
<dbReference type="GO" id="GO:0003723">
    <property type="term" value="F:RNA binding"/>
    <property type="evidence" value="ECO:0007669"/>
    <property type="project" value="UniProtKB-UniRule"/>
</dbReference>
<dbReference type="PANTHER" id="PTHR15241:SF309">
    <property type="entry name" value="RNA-BINDING (RRM_RBD_RNP MOTIFS) FAMILY PROTEIN"/>
    <property type="match status" value="1"/>
</dbReference>
<evidence type="ECO:0000313" key="3">
    <source>
        <dbReference type="EMBL" id="RYQ87750.1"/>
    </source>
</evidence>
<dbReference type="InterPro" id="IPR035979">
    <property type="entry name" value="RBD_domain_sf"/>
</dbReference>
<dbReference type="SMART" id="SM00360">
    <property type="entry name" value="RRM"/>
    <property type="match status" value="2"/>
</dbReference>
<evidence type="ECO:0000313" key="4">
    <source>
        <dbReference type="Proteomes" id="UP000289738"/>
    </source>
</evidence>
<reference evidence="3 4" key="1">
    <citation type="submission" date="2019-01" db="EMBL/GenBank/DDBJ databases">
        <title>Sequencing of cultivated peanut Arachis hypogaea provides insights into genome evolution and oil improvement.</title>
        <authorList>
            <person name="Chen X."/>
        </authorList>
    </citation>
    <scope>NUCLEOTIDE SEQUENCE [LARGE SCALE GENOMIC DNA]</scope>
    <source>
        <strain evidence="4">cv. Fuhuasheng</strain>
        <tissue evidence="3">Leaves</tissue>
    </source>
</reference>
<sequence length="315" mass="34805">MLKLHHVCDVLKTGSSQIWPNLLRQPCHQVPSAVEALASGSSHLKQPSPIAALAVEGLRISLHRQKVVSGCWSRCCLFPLRQAQTCPRRRRCRFGPAAGSSSRLWQRSRFVFQQQHHQAVDNVQLMKDRDSGEGKGYAFVAFKTKEVAQNAIEEIHNKKYKVKALYVKNILENTTTKQFKELFSRHGEVTKVVMPPSKAGGKRDFGFIHYAERSSALKAVKDSEKYEIDGQLLEVVLVKPQAEKKPNMGYDYNPGLAHLEFGGAFAGNLHGSVIGVAGAGYGVAPSWMVLMALPNGKIGYVLEQGDGVAFYSITT</sequence>
<dbReference type="InterPro" id="IPR000504">
    <property type="entry name" value="RRM_dom"/>
</dbReference>
<organism evidence="3 4">
    <name type="scientific">Arachis hypogaea</name>
    <name type="common">Peanut</name>
    <dbReference type="NCBI Taxonomy" id="3818"/>
    <lineage>
        <taxon>Eukaryota</taxon>
        <taxon>Viridiplantae</taxon>
        <taxon>Streptophyta</taxon>
        <taxon>Embryophyta</taxon>
        <taxon>Tracheophyta</taxon>
        <taxon>Spermatophyta</taxon>
        <taxon>Magnoliopsida</taxon>
        <taxon>eudicotyledons</taxon>
        <taxon>Gunneridae</taxon>
        <taxon>Pentapetalae</taxon>
        <taxon>rosids</taxon>
        <taxon>fabids</taxon>
        <taxon>Fabales</taxon>
        <taxon>Fabaceae</taxon>
        <taxon>Papilionoideae</taxon>
        <taxon>50 kb inversion clade</taxon>
        <taxon>dalbergioids sensu lato</taxon>
        <taxon>Dalbergieae</taxon>
        <taxon>Pterocarpus clade</taxon>
        <taxon>Arachis</taxon>
    </lineage>
</organism>
<name>A0A444XDT6_ARAHY</name>
<keyword evidence="1" id="KW-0694">RNA-binding</keyword>
<dbReference type="InterPro" id="IPR012677">
    <property type="entry name" value="Nucleotide-bd_a/b_plait_sf"/>
</dbReference>
<evidence type="ECO:0000259" key="2">
    <source>
        <dbReference type="PROSITE" id="PS50102"/>
    </source>
</evidence>
<accession>A0A444XDT6</accession>
<evidence type="ECO:0000256" key="1">
    <source>
        <dbReference type="PROSITE-ProRule" id="PRU00176"/>
    </source>
</evidence>
<dbReference type="STRING" id="3818.A0A444XDT6"/>
<dbReference type="AlphaFoldDB" id="A0A444XDT6"/>
<keyword evidence="4" id="KW-1185">Reference proteome</keyword>
<comment type="caution">
    <text evidence="3">The sequence shown here is derived from an EMBL/GenBank/DDBJ whole genome shotgun (WGS) entry which is preliminary data.</text>
</comment>
<gene>
    <name evidence="3" type="ORF">Ahy_B09g095286</name>
</gene>
<dbReference type="Gene3D" id="3.30.70.330">
    <property type="match status" value="2"/>
</dbReference>
<dbReference type="EMBL" id="SDMP01000019">
    <property type="protein sequence ID" value="RYQ87750.1"/>
    <property type="molecule type" value="Genomic_DNA"/>
</dbReference>
<dbReference type="PANTHER" id="PTHR15241">
    <property type="entry name" value="TRANSFORMER-2-RELATED"/>
    <property type="match status" value="1"/>
</dbReference>
<dbReference type="Pfam" id="PF00076">
    <property type="entry name" value="RRM_1"/>
    <property type="match status" value="2"/>
</dbReference>
<protein>
    <recommendedName>
        <fullName evidence="2">RRM domain-containing protein</fullName>
    </recommendedName>
</protein>
<dbReference type="SUPFAM" id="SSF54928">
    <property type="entry name" value="RNA-binding domain, RBD"/>
    <property type="match status" value="2"/>
</dbReference>
<feature type="domain" description="RRM" evidence="2">
    <location>
        <begin position="111"/>
        <end position="172"/>
    </location>
</feature>
<dbReference type="PROSITE" id="PS50102">
    <property type="entry name" value="RRM"/>
    <property type="match status" value="2"/>
</dbReference>